<feature type="non-terminal residue" evidence="1">
    <location>
        <position position="1"/>
    </location>
</feature>
<gene>
    <name evidence="1" type="ORF">RFULGI_LOCUS19639</name>
</gene>
<proteinExistence type="predicted"/>
<protein>
    <submittedName>
        <fullName evidence="1">18071_t:CDS:1</fullName>
    </submittedName>
</protein>
<evidence type="ECO:0000313" key="2">
    <source>
        <dbReference type="Proteomes" id="UP000789396"/>
    </source>
</evidence>
<name>A0A9N9KB23_9GLOM</name>
<keyword evidence="2" id="KW-1185">Reference proteome</keyword>
<sequence>KERKKRSEVNFETYILEQNTKMNQNTDPKDDMEIQDWLVDLEPLDPMEIKAEIEEWTRK</sequence>
<comment type="caution">
    <text evidence="1">The sequence shown here is derived from an EMBL/GenBank/DDBJ whole genome shotgun (WGS) entry which is preliminary data.</text>
</comment>
<evidence type="ECO:0000313" key="1">
    <source>
        <dbReference type="EMBL" id="CAG8820956.1"/>
    </source>
</evidence>
<feature type="non-terminal residue" evidence="1">
    <location>
        <position position="59"/>
    </location>
</feature>
<reference evidence="1" key="1">
    <citation type="submission" date="2021-06" db="EMBL/GenBank/DDBJ databases">
        <authorList>
            <person name="Kallberg Y."/>
            <person name="Tangrot J."/>
            <person name="Rosling A."/>
        </authorList>
    </citation>
    <scope>NUCLEOTIDE SEQUENCE</scope>
    <source>
        <strain evidence="1">IN212</strain>
    </source>
</reference>
<dbReference type="EMBL" id="CAJVPZ010099800">
    <property type="protein sequence ID" value="CAG8820956.1"/>
    <property type="molecule type" value="Genomic_DNA"/>
</dbReference>
<organism evidence="1 2">
    <name type="scientific">Racocetra fulgida</name>
    <dbReference type="NCBI Taxonomy" id="60492"/>
    <lineage>
        <taxon>Eukaryota</taxon>
        <taxon>Fungi</taxon>
        <taxon>Fungi incertae sedis</taxon>
        <taxon>Mucoromycota</taxon>
        <taxon>Glomeromycotina</taxon>
        <taxon>Glomeromycetes</taxon>
        <taxon>Diversisporales</taxon>
        <taxon>Gigasporaceae</taxon>
        <taxon>Racocetra</taxon>
    </lineage>
</organism>
<dbReference type="AlphaFoldDB" id="A0A9N9KB23"/>
<dbReference type="Proteomes" id="UP000789396">
    <property type="component" value="Unassembled WGS sequence"/>
</dbReference>
<accession>A0A9N9KB23</accession>